<dbReference type="InterPro" id="IPR036895">
    <property type="entry name" value="Uracil-DNA_glycosylase-like_sf"/>
</dbReference>
<dbReference type="Proteomes" id="UP000593970">
    <property type="component" value="Chromosome"/>
</dbReference>
<evidence type="ECO:0000313" key="2">
    <source>
        <dbReference type="Proteomes" id="UP000593970"/>
    </source>
</evidence>
<evidence type="ECO:0000313" key="1">
    <source>
        <dbReference type="EMBL" id="QOK97280.1"/>
    </source>
</evidence>
<proteinExistence type="predicted"/>
<dbReference type="EMBL" id="CP051169">
    <property type="protein sequence ID" value="QOK97280.1"/>
    <property type="molecule type" value="Genomic_DNA"/>
</dbReference>
<protein>
    <submittedName>
        <fullName evidence="1">Uracil-DNA glycosylase</fullName>
    </submittedName>
</protein>
<dbReference type="SUPFAM" id="SSF52141">
    <property type="entry name" value="Uracil-DNA glycosylase-like"/>
    <property type="match status" value="1"/>
</dbReference>
<dbReference type="Gene3D" id="3.40.470.10">
    <property type="entry name" value="Uracil-DNA glycosylase-like domain"/>
    <property type="match status" value="1"/>
</dbReference>
<dbReference type="AlphaFoldDB" id="A0AA92K2M7"/>
<gene>
    <name evidence="1" type="ORF">HF909_13115</name>
</gene>
<reference evidence="2" key="1">
    <citation type="submission" date="2020-04" db="EMBL/GenBank/DDBJ databases">
        <title>Ralstonia solanacearum UW576, UW763, UW773, and UW774.</title>
        <authorList>
            <person name="Steidl O."/>
            <person name="Truchon A."/>
            <person name="Allen C."/>
        </authorList>
    </citation>
    <scope>NUCLEOTIDE SEQUENCE [LARGE SCALE GENOMIC DNA]</scope>
    <source>
        <strain evidence="2">UW774</strain>
    </source>
</reference>
<accession>A0AA92K2M7</accession>
<organism evidence="1 2">
    <name type="scientific">Ralstonia solanacearum</name>
    <name type="common">Pseudomonas solanacearum</name>
    <dbReference type="NCBI Taxonomy" id="305"/>
    <lineage>
        <taxon>Bacteria</taxon>
        <taxon>Pseudomonadati</taxon>
        <taxon>Pseudomonadota</taxon>
        <taxon>Betaproteobacteria</taxon>
        <taxon>Burkholderiales</taxon>
        <taxon>Burkholderiaceae</taxon>
        <taxon>Ralstonia</taxon>
        <taxon>Ralstonia solanacearum species complex</taxon>
    </lineage>
</organism>
<name>A0AA92K2M7_RALSL</name>
<sequence length="50" mass="5504">MAEALPDLQRGLAPILDAEVRVLVLGSFPGEASLAAQQYYAHPRKDLWLI</sequence>